<dbReference type="PATRIC" id="fig|1278073.3.peg.7833"/>
<keyword evidence="3" id="KW-1133">Transmembrane helix</keyword>
<feature type="transmembrane region" description="Helical" evidence="3">
    <location>
        <begin position="12"/>
        <end position="31"/>
    </location>
</feature>
<keyword evidence="3" id="KW-0472">Membrane</keyword>
<evidence type="ECO:0000256" key="2">
    <source>
        <dbReference type="SAM" id="MobiDB-lite"/>
    </source>
</evidence>
<evidence type="ECO:0000256" key="1">
    <source>
        <dbReference type="SAM" id="Coils"/>
    </source>
</evidence>
<dbReference type="EMBL" id="CP004025">
    <property type="protein sequence ID" value="AGC48973.1"/>
    <property type="molecule type" value="Genomic_DNA"/>
</dbReference>
<keyword evidence="5" id="KW-1185">Reference proteome</keyword>
<dbReference type="OrthoDB" id="5526675at2"/>
<keyword evidence="3" id="KW-0812">Transmembrane</keyword>
<organism evidence="4 5">
    <name type="scientific">Myxococcus stipitatus (strain DSM 14675 / JCM 12634 / Mx s8)</name>
    <dbReference type="NCBI Taxonomy" id="1278073"/>
    <lineage>
        <taxon>Bacteria</taxon>
        <taxon>Pseudomonadati</taxon>
        <taxon>Myxococcota</taxon>
        <taxon>Myxococcia</taxon>
        <taxon>Myxococcales</taxon>
        <taxon>Cystobacterineae</taxon>
        <taxon>Myxococcaceae</taxon>
        <taxon>Myxococcus</taxon>
    </lineage>
</organism>
<reference evidence="4 5" key="1">
    <citation type="journal article" date="2013" name="Genome Announc.">
        <title>Complete genome sequence of Myxococcus stipitatus strain DSM 14675, a fruiting myxobacterium.</title>
        <authorList>
            <person name="Huntley S."/>
            <person name="Kneip S."/>
            <person name="Treuner-Lange A."/>
            <person name="Sogaard-Andersen L."/>
        </authorList>
    </citation>
    <scope>NUCLEOTIDE SEQUENCE [LARGE SCALE GENOMIC DNA]</scope>
    <source>
        <strain evidence="5">DSM 14675 / JCM 12634 / Mx s8</strain>
    </source>
</reference>
<dbReference type="HOGENOM" id="CLU_118599_0_0_7"/>
<evidence type="ECO:0000313" key="5">
    <source>
        <dbReference type="Proteomes" id="UP000011131"/>
    </source>
</evidence>
<name>L7ULU2_MYXSD</name>
<accession>L7ULU2</accession>
<dbReference type="Proteomes" id="UP000011131">
    <property type="component" value="Chromosome"/>
</dbReference>
<gene>
    <name evidence="4" type="ordered locus">MYSTI_07701</name>
</gene>
<dbReference type="STRING" id="1278073.MYSTI_07701"/>
<keyword evidence="1" id="KW-0175">Coiled coil</keyword>
<feature type="compositionally biased region" description="Pro residues" evidence="2">
    <location>
        <begin position="86"/>
        <end position="100"/>
    </location>
</feature>
<dbReference type="RefSeq" id="WP_015353226.1">
    <property type="nucleotide sequence ID" value="NC_020126.1"/>
</dbReference>
<evidence type="ECO:0000256" key="3">
    <source>
        <dbReference type="SAM" id="Phobius"/>
    </source>
</evidence>
<protein>
    <submittedName>
        <fullName evidence="4">Uncharacterized protein</fullName>
    </submittedName>
</protein>
<sequence>MRDRDEVARRLKWGLLGLGIALVLMLLVGVLEWKPLPSQEVVEEESTEEVKARVVRAAQAAKASRARLVPSEEAPPAATVVEPRPGDVPPEPEVENPPPQQNDEIQPELPQTARWRLEKTTHITTLLGRDVERLEREREQAEARGDEARVRQLDTMLQRNRGRLVSLREEIRTLTEAAEQEARNER</sequence>
<proteinExistence type="predicted"/>
<feature type="coiled-coil region" evidence="1">
    <location>
        <begin position="124"/>
        <end position="184"/>
    </location>
</feature>
<dbReference type="AlphaFoldDB" id="L7ULU2"/>
<feature type="region of interest" description="Disordered" evidence="2">
    <location>
        <begin position="62"/>
        <end position="108"/>
    </location>
</feature>
<dbReference type="KEGG" id="msd:MYSTI_07701"/>
<evidence type="ECO:0000313" key="4">
    <source>
        <dbReference type="EMBL" id="AGC48973.1"/>
    </source>
</evidence>